<dbReference type="EMBL" id="JALJOV010001463">
    <property type="protein sequence ID" value="KAK9847483.1"/>
    <property type="molecule type" value="Genomic_DNA"/>
</dbReference>
<dbReference type="Proteomes" id="UP001485043">
    <property type="component" value="Unassembled WGS sequence"/>
</dbReference>
<proteinExistence type="predicted"/>
<evidence type="ECO:0000313" key="3">
    <source>
        <dbReference type="EMBL" id="KAK9847483.1"/>
    </source>
</evidence>
<dbReference type="AlphaFoldDB" id="A0AAW1SM73"/>
<dbReference type="Pfam" id="PF13414">
    <property type="entry name" value="TPR_11"/>
    <property type="match status" value="2"/>
</dbReference>
<feature type="region of interest" description="Disordered" evidence="2">
    <location>
        <begin position="656"/>
        <end position="681"/>
    </location>
</feature>
<gene>
    <name evidence="3" type="ORF">WJX84_005538</name>
</gene>
<feature type="region of interest" description="Disordered" evidence="2">
    <location>
        <begin position="748"/>
        <end position="832"/>
    </location>
</feature>
<dbReference type="GO" id="GO:0101031">
    <property type="term" value="C:protein folding chaperone complex"/>
    <property type="evidence" value="ECO:0007669"/>
    <property type="project" value="TreeGrafter"/>
</dbReference>
<feature type="region of interest" description="Disordered" evidence="2">
    <location>
        <begin position="493"/>
        <end position="581"/>
    </location>
</feature>
<feature type="compositionally biased region" description="Polar residues" evidence="2">
    <location>
        <begin position="544"/>
        <end position="563"/>
    </location>
</feature>
<organism evidence="3 4">
    <name type="scientific">Apatococcus fuscideae</name>
    <dbReference type="NCBI Taxonomy" id="2026836"/>
    <lineage>
        <taxon>Eukaryota</taxon>
        <taxon>Viridiplantae</taxon>
        <taxon>Chlorophyta</taxon>
        <taxon>core chlorophytes</taxon>
        <taxon>Trebouxiophyceae</taxon>
        <taxon>Chlorellales</taxon>
        <taxon>Chlorellaceae</taxon>
        <taxon>Apatococcus</taxon>
    </lineage>
</organism>
<dbReference type="InterPro" id="IPR051966">
    <property type="entry name" value="RPAP3"/>
</dbReference>
<evidence type="ECO:0000256" key="2">
    <source>
        <dbReference type="SAM" id="MobiDB-lite"/>
    </source>
</evidence>
<sequence>MFKVRDYTQALGRYNRAIQLDPSDAEAYNNRAAVHSQSKDWNSCEADCSRALRLKPEYTKARIRRANALLQLGQPAAALEDALMVSNNEPGHIDALRLEERARQQLASMTTRLAVEEAELPDSPHTTGSGHFDSGDTPAAAIETAHLQPQDDECAHEISEDEKLPIDPPHLAEATQVAQETEEKVLALMAASDFPGASSLLAEALKSGACKPSMHLQLAECYLKMEQYEFAVYQAKLATIMGGDVSKMSAAFRCLASARLALGDLPGAKTSLERVKTCYTSDAIKAQCDEEIEQIDQQQKAIEQQARAKPEREGVSRYGSVEIEELDEADAPEQGGQLRVKGILQRAQSEAVANHQRDYRARHLNEQRNVLWQQITSRNAQRAARRAACQARLEKLKQEGNDLFHSGKHAEAEQIYSRCLERQPGFWQAHSNRCTARMKLGDFWGAIEDATAVLEAQPSNLRVLRRRAAAKKAIGDEAGALQDEEQLVELERAAMSQSASVDQAGSQMVSHSGPESSTPQPRAAIGSNQSPQQQPITAAFTASVPGTTDVHSAPAGTSHTQPASREDQAQPGPSQTASTSEAGLAADELIARPSHTGSAQAKAIPADAPLVNQAADPGVATSKGGAADAELPAPSVDELAAALGHHTCDAAKENNPLQANMPAQPQPEPQTQATNDSSSSLCASRTLTLPCEPPIAAKKLVALLEAPAVAGGQNGHIAAEAASVREKLEGCEVSVHEASATPVEAALDAKAAEPPGRASTPVGPSATSPAAQPPVSASEQSAVAQHPGQSGLKGQADKGDADTVHGGQQASDRPVSARMKELSVREREDGNTRFKSGDLAGALACYSRACNADPESALAFGNRALVHLKLGNPSEAFTDCSRVTDSILGSLLS</sequence>
<dbReference type="Gene3D" id="1.25.40.10">
    <property type="entry name" value="Tetratricopeptide repeat domain"/>
    <property type="match status" value="4"/>
</dbReference>
<evidence type="ECO:0000256" key="1">
    <source>
        <dbReference type="ARBA" id="ARBA00022803"/>
    </source>
</evidence>
<protein>
    <submittedName>
        <fullName evidence="3">Uncharacterized protein</fullName>
    </submittedName>
</protein>
<evidence type="ECO:0000313" key="4">
    <source>
        <dbReference type="Proteomes" id="UP001485043"/>
    </source>
</evidence>
<dbReference type="InterPro" id="IPR019734">
    <property type="entry name" value="TPR_rpt"/>
</dbReference>
<keyword evidence="4" id="KW-1185">Reference proteome</keyword>
<dbReference type="SUPFAM" id="SSF48452">
    <property type="entry name" value="TPR-like"/>
    <property type="match status" value="3"/>
</dbReference>
<name>A0AAW1SM73_9CHLO</name>
<dbReference type="InterPro" id="IPR011990">
    <property type="entry name" value="TPR-like_helical_dom_sf"/>
</dbReference>
<reference evidence="3 4" key="1">
    <citation type="journal article" date="2024" name="Nat. Commun.">
        <title>Phylogenomics reveals the evolutionary origins of lichenization in chlorophyte algae.</title>
        <authorList>
            <person name="Puginier C."/>
            <person name="Libourel C."/>
            <person name="Otte J."/>
            <person name="Skaloud P."/>
            <person name="Haon M."/>
            <person name="Grisel S."/>
            <person name="Petersen M."/>
            <person name="Berrin J.G."/>
            <person name="Delaux P.M."/>
            <person name="Dal Grande F."/>
            <person name="Keller J."/>
        </authorList>
    </citation>
    <scope>NUCLEOTIDE SEQUENCE [LARGE SCALE GENOMIC DNA]</scope>
    <source>
        <strain evidence="3 4">SAG 2523</strain>
    </source>
</reference>
<comment type="caution">
    <text evidence="3">The sequence shown here is derived from an EMBL/GenBank/DDBJ whole genome shotgun (WGS) entry which is preliminary data.</text>
</comment>
<accession>A0AAW1SM73</accession>
<feature type="compositionally biased region" description="Polar residues" evidence="2">
    <location>
        <begin position="765"/>
        <end position="783"/>
    </location>
</feature>
<feature type="compositionally biased region" description="Basic and acidic residues" evidence="2">
    <location>
        <begin position="818"/>
        <end position="832"/>
    </location>
</feature>
<dbReference type="PANTHER" id="PTHR46423:SF1">
    <property type="entry name" value="RNA POLYMERASE II-ASSOCIATED PROTEIN 3"/>
    <property type="match status" value="1"/>
</dbReference>
<dbReference type="SMART" id="SM00028">
    <property type="entry name" value="TPR"/>
    <property type="match status" value="8"/>
</dbReference>
<keyword evidence="1" id="KW-0802">TPR repeat</keyword>
<dbReference type="PANTHER" id="PTHR46423">
    <property type="entry name" value="RNA POLYMERASE II-ASSOCIATED PROTEIN 3"/>
    <property type="match status" value="1"/>
</dbReference>
<feature type="compositionally biased region" description="Polar residues" evidence="2">
    <location>
        <begin position="571"/>
        <end position="581"/>
    </location>
</feature>
<feature type="compositionally biased region" description="Polar residues" evidence="2">
    <location>
        <begin position="495"/>
        <end position="536"/>
    </location>
</feature>